<dbReference type="InterPro" id="IPR003591">
    <property type="entry name" value="Leu-rich_rpt_typical-subtyp"/>
</dbReference>
<evidence type="ECO:0000256" key="10">
    <source>
        <dbReference type="ARBA" id="ARBA00023170"/>
    </source>
</evidence>
<evidence type="ECO:0000256" key="2">
    <source>
        <dbReference type="ARBA" id="ARBA00009592"/>
    </source>
</evidence>
<evidence type="ECO:0000259" key="12">
    <source>
        <dbReference type="Pfam" id="PF08263"/>
    </source>
</evidence>
<keyword evidence="10" id="KW-0675">Receptor</keyword>
<dbReference type="Pfam" id="PF00560">
    <property type="entry name" value="LRR_1"/>
    <property type="match status" value="9"/>
</dbReference>
<evidence type="ECO:0000256" key="9">
    <source>
        <dbReference type="ARBA" id="ARBA00023136"/>
    </source>
</evidence>
<keyword evidence="14" id="KW-1185">Reference proteome</keyword>
<comment type="subcellular location">
    <subcellularLocation>
        <location evidence="1">Cell membrane</location>
        <topology evidence="1">Single-pass type I membrane protein</topology>
    </subcellularLocation>
</comment>
<evidence type="ECO:0000256" key="7">
    <source>
        <dbReference type="ARBA" id="ARBA00022737"/>
    </source>
</evidence>
<organism evidence="13 14">
    <name type="scientific">Malus domestica</name>
    <name type="common">Apple</name>
    <name type="synonym">Pyrus malus</name>
    <dbReference type="NCBI Taxonomy" id="3750"/>
    <lineage>
        <taxon>Eukaryota</taxon>
        <taxon>Viridiplantae</taxon>
        <taxon>Streptophyta</taxon>
        <taxon>Embryophyta</taxon>
        <taxon>Tracheophyta</taxon>
        <taxon>Spermatophyta</taxon>
        <taxon>Magnoliopsida</taxon>
        <taxon>eudicotyledons</taxon>
        <taxon>Gunneridae</taxon>
        <taxon>Pentapetalae</taxon>
        <taxon>rosids</taxon>
        <taxon>fabids</taxon>
        <taxon>Rosales</taxon>
        <taxon>Rosaceae</taxon>
        <taxon>Amygdaloideae</taxon>
        <taxon>Maleae</taxon>
        <taxon>Malus</taxon>
    </lineage>
</organism>
<evidence type="ECO:0000256" key="1">
    <source>
        <dbReference type="ARBA" id="ARBA00004251"/>
    </source>
</evidence>
<dbReference type="Proteomes" id="UP000290289">
    <property type="component" value="Chromosome 5"/>
</dbReference>
<keyword evidence="11" id="KW-0325">Glycoprotein</keyword>
<comment type="similarity">
    <text evidence="2">Belongs to the RLP family.</text>
</comment>
<keyword evidence="6" id="KW-0732">Signal</keyword>
<evidence type="ECO:0000256" key="6">
    <source>
        <dbReference type="ARBA" id="ARBA00022729"/>
    </source>
</evidence>
<dbReference type="InterPro" id="IPR001611">
    <property type="entry name" value="Leu-rich_rpt"/>
</dbReference>
<evidence type="ECO:0000313" key="13">
    <source>
        <dbReference type="EMBL" id="RXH98593.1"/>
    </source>
</evidence>
<accession>A0A498JXB5</accession>
<keyword evidence="5" id="KW-0812">Transmembrane</keyword>
<dbReference type="Gene3D" id="3.80.10.10">
    <property type="entry name" value="Ribonuclease Inhibitor"/>
    <property type="match status" value="4"/>
</dbReference>
<evidence type="ECO:0000256" key="5">
    <source>
        <dbReference type="ARBA" id="ARBA00022692"/>
    </source>
</evidence>
<evidence type="ECO:0000256" key="8">
    <source>
        <dbReference type="ARBA" id="ARBA00022989"/>
    </source>
</evidence>
<dbReference type="InterPro" id="IPR046956">
    <property type="entry name" value="RLP23-like"/>
</dbReference>
<keyword evidence="8" id="KW-1133">Transmembrane helix</keyword>
<dbReference type="SMART" id="SM00369">
    <property type="entry name" value="LRR_TYP"/>
    <property type="match status" value="7"/>
</dbReference>
<keyword evidence="7" id="KW-0677">Repeat</keyword>
<dbReference type="STRING" id="3750.A0A498JXB5"/>
<comment type="caution">
    <text evidence="13">The sequence shown here is derived from an EMBL/GenBank/DDBJ whole genome shotgun (WGS) entry which is preliminary data.</text>
</comment>
<evidence type="ECO:0000313" key="14">
    <source>
        <dbReference type="Proteomes" id="UP000290289"/>
    </source>
</evidence>
<dbReference type="InterPro" id="IPR032675">
    <property type="entry name" value="LRR_dom_sf"/>
</dbReference>
<dbReference type="AlphaFoldDB" id="A0A498JXB5"/>
<evidence type="ECO:0000256" key="11">
    <source>
        <dbReference type="ARBA" id="ARBA00023180"/>
    </source>
</evidence>
<dbReference type="EMBL" id="RDQH01000331">
    <property type="protein sequence ID" value="RXH98593.1"/>
    <property type="molecule type" value="Genomic_DNA"/>
</dbReference>
<dbReference type="FunFam" id="3.80.10.10:FF:000095">
    <property type="entry name" value="LRR receptor-like serine/threonine-protein kinase GSO1"/>
    <property type="match status" value="1"/>
</dbReference>
<gene>
    <name evidence="13" type="ORF">DVH24_010918</name>
</gene>
<dbReference type="PANTHER" id="PTHR48063">
    <property type="entry name" value="LRR RECEPTOR-LIKE KINASE"/>
    <property type="match status" value="1"/>
</dbReference>
<dbReference type="Pfam" id="PF08263">
    <property type="entry name" value="LRRNT_2"/>
    <property type="match status" value="1"/>
</dbReference>
<dbReference type="SUPFAM" id="SSF52058">
    <property type="entry name" value="L domain-like"/>
    <property type="match status" value="2"/>
</dbReference>
<evidence type="ECO:0000256" key="4">
    <source>
        <dbReference type="ARBA" id="ARBA00022614"/>
    </source>
</evidence>
<keyword evidence="9" id="KW-0472">Membrane</keyword>
<name>A0A498JXB5_MALDO</name>
<sequence length="574" mass="63661">MQSTTKTCFCLAGGALSSSVKTNPCIDKERQALLIFKQHLVDPSGRLSSWVGHDCCQWKGVSCNNRTGHVVKMDLRNPYEERDMYEKFRLGGKINASLLSLKHLNYLDLSNNDFYSIQVPNFFGELKSLQYLNLSSASFGGEIPPSLGNLSSLNFLDLGWNIGLTSRKLNWLSRLSSLKYLDLGSVDLSTKAVNWVYAVNMLPSLAELLLSFCRIEIIPLISLRHINLTSLLVLDVSDNMFSSSFPSWLFNLTSLITLDISGNHFNGNFPKVIGNLCKLKVLSLSQNEFKGGIEEFWRSFSNCPNIALESLDLSYCELESQLPASLGLFKSLQKLDLESNLFFGPIPSNIDQMMPNLDALLLSENHLTGTIPPSVCNMQQLGVLSLRSNQFYGELPRAWNVGSKLWFLDVGLNNLSGNIPTSLGVLSSLQVLKLNNNNFGGEIPNSLRNCSILRSLDLGDNKLYGNIPLWIGGPNVSVLYWIQLRSNSFSGHLSQQLCNLRHLHILDLSHNNLSVGVQVLRSYATVNKVSAVENTAALKAGLKSMEKQKGILCSLAGKVQPDSTFYTKLRSYTS</sequence>
<dbReference type="PANTHER" id="PTHR48063:SF90">
    <property type="entry name" value="OS11G0565920 PROTEIN"/>
    <property type="match status" value="1"/>
</dbReference>
<feature type="domain" description="Leucine-rich repeat-containing N-terminal plant-type" evidence="12">
    <location>
        <begin position="27"/>
        <end position="64"/>
    </location>
</feature>
<keyword evidence="3" id="KW-1003">Cell membrane</keyword>
<keyword evidence="4" id="KW-0433">Leucine-rich repeat</keyword>
<proteinExistence type="inferred from homology"/>
<protein>
    <recommendedName>
        <fullName evidence="12">Leucine-rich repeat-containing N-terminal plant-type domain-containing protein</fullName>
    </recommendedName>
</protein>
<dbReference type="GO" id="GO:0005886">
    <property type="term" value="C:plasma membrane"/>
    <property type="evidence" value="ECO:0007669"/>
    <property type="project" value="UniProtKB-SubCell"/>
</dbReference>
<dbReference type="InterPro" id="IPR013210">
    <property type="entry name" value="LRR_N_plant-typ"/>
</dbReference>
<evidence type="ECO:0000256" key="3">
    <source>
        <dbReference type="ARBA" id="ARBA00022475"/>
    </source>
</evidence>
<reference evidence="13 14" key="1">
    <citation type="submission" date="2018-10" db="EMBL/GenBank/DDBJ databases">
        <title>A high-quality apple genome assembly.</title>
        <authorList>
            <person name="Hu J."/>
        </authorList>
    </citation>
    <scope>NUCLEOTIDE SEQUENCE [LARGE SCALE GENOMIC DNA]</scope>
    <source>
        <strain evidence="14">cv. HFTH1</strain>
        <tissue evidence="13">Young leaf</tissue>
    </source>
</reference>